<dbReference type="EMBL" id="FMBI01000020">
    <property type="protein sequence ID" value="SCB87709.1"/>
    <property type="molecule type" value="Genomic_DNA"/>
</dbReference>
<dbReference type="SUPFAM" id="SSF102114">
    <property type="entry name" value="Radical SAM enzymes"/>
    <property type="match status" value="1"/>
</dbReference>
<dbReference type="SFLD" id="SFLDG01084">
    <property type="entry name" value="Uncharacterised_Radical_SAM_Su"/>
    <property type="match status" value="1"/>
</dbReference>
<dbReference type="InterPro" id="IPR007197">
    <property type="entry name" value="rSAM"/>
</dbReference>
<accession>A0A1C3ZZA8</accession>
<reference evidence="5 6" key="1">
    <citation type="submission" date="2016-08" db="EMBL/GenBank/DDBJ databases">
        <authorList>
            <person name="Seilhamer J.J."/>
        </authorList>
    </citation>
    <scope>NUCLEOTIDE SEQUENCE [LARGE SCALE GENOMIC DNA]</scope>
    <source>
        <strain evidence="5 6">IEBC_T61001</strain>
    </source>
</reference>
<dbReference type="PANTHER" id="PTHR43432:SF5">
    <property type="entry name" value="ELP3_MIAA_NIFB-LIKE RADICAL SAM CORE DOMAIN-CONTAINING PROTEIN"/>
    <property type="match status" value="1"/>
</dbReference>
<name>A0A1C3ZZA8_BACTU</name>
<feature type="domain" description="Radical SAM core" evidence="4">
    <location>
        <begin position="28"/>
        <end position="183"/>
    </location>
</feature>
<evidence type="ECO:0000256" key="2">
    <source>
        <dbReference type="ARBA" id="ARBA00023004"/>
    </source>
</evidence>
<dbReference type="Pfam" id="PF04055">
    <property type="entry name" value="Radical_SAM"/>
    <property type="match status" value="1"/>
</dbReference>
<evidence type="ECO:0000256" key="3">
    <source>
        <dbReference type="ARBA" id="ARBA00023014"/>
    </source>
</evidence>
<evidence type="ECO:0000313" key="6">
    <source>
        <dbReference type="Proteomes" id="UP000195991"/>
    </source>
</evidence>
<evidence type="ECO:0000259" key="4">
    <source>
        <dbReference type="Pfam" id="PF04055"/>
    </source>
</evidence>
<gene>
    <name evidence="5" type="ORF">BTT61001_00497</name>
</gene>
<dbReference type="GO" id="GO:0051536">
    <property type="term" value="F:iron-sulfur cluster binding"/>
    <property type="evidence" value="ECO:0007669"/>
    <property type="project" value="UniProtKB-KW"/>
</dbReference>
<proteinExistence type="predicted"/>
<dbReference type="Gene3D" id="3.80.30.30">
    <property type="match status" value="1"/>
</dbReference>
<dbReference type="SFLD" id="SFLDS00029">
    <property type="entry name" value="Radical_SAM"/>
    <property type="match status" value="1"/>
</dbReference>
<keyword evidence="2" id="KW-0408">Iron</keyword>
<organism evidence="5 6">
    <name type="scientific">Bacillus thuringiensis</name>
    <dbReference type="NCBI Taxonomy" id="1428"/>
    <lineage>
        <taxon>Bacteria</taxon>
        <taxon>Bacillati</taxon>
        <taxon>Bacillota</taxon>
        <taxon>Bacilli</taxon>
        <taxon>Bacillales</taxon>
        <taxon>Bacillaceae</taxon>
        <taxon>Bacillus</taxon>
        <taxon>Bacillus cereus group</taxon>
    </lineage>
</organism>
<dbReference type="RefSeq" id="WP_087983510.1">
    <property type="nucleotide sequence ID" value="NZ_FMBI01000020.1"/>
</dbReference>
<keyword evidence="3" id="KW-0411">Iron-sulfur</keyword>
<protein>
    <submittedName>
        <fullName evidence="5">Radical SAM protein</fullName>
    </submittedName>
</protein>
<dbReference type="GO" id="GO:0003824">
    <property type="term" value="F:catalytic activity"/>
    <property type="evidence" value="ECO:0007669"/>
    <property type="project" value="InterPro"/>
</dbReference>
<dbReference type="InterPro" id="IPR058240">
    <property type="entry name" value="rSAM_sf"/>
</dbReference>
<sequence>MSIEILAKKILTRSNHPDSWFDIKYNLNIYRGCELACAWCDSRSNRYGLDNFDNVQVKVNTVELLQRELASKRNKGVIGIGSFSDPYTFAEKDYKLTRASLQTISQFRFPVHIKTKNDLILRDLDVIKEISRVHSSVAFTITTTDDELASRIEPGASSISRRLEAIKKLASEGVYVGILLFPIFPFILDNKENIVNVVRAAADNGAHYIIPWFGMTLRDTQRDYFYSSIDKVFPDIKSKYEKTFGNSYYCKSSNAGELEQIFKEECSKHNIITSMKEMKKYRQVADFEQLSLFEN</sequence>
<dbReference type="AlphaFoldDB" id="A0A1C3ZZA8"/>
<dbReference type="Proteomes" id="UP000195991">
    <property type="component" value="Unassembled WGS sequence"/>
</dbReference>
<dbReference type="CDD" id="cd01335">
    <property type="entry name" value="Radical_SAM"/>
    <property type="match status" value="1"/>
</dbReference>
<dbReference type="PANTHER" id="PTHR43432">
    <property type="entry name" value="SLR0285 PROTEIN"/>
    <property type="match status" value="1"/>
</dbReference>
<keyword evidence="1" id="KW-0479">Metal-binding</keyword>
<evidence type="ECO:0000256" key="1">
    <source>
        <dbReference type="ARBA" id="ARBA00022723"/>
    </source>
</evidence>
<dbReference type="InterPro" id="IPR040086">
    <property type="entry name" value="MJ0683-like"/>
</dbReference>
<evidence type="ECO:0000313" key="5">
    <source>
        <dbReference type="EMBL" id="SCB87709.1"/>
    </source>
</evidence>
<dbReference type="GO" id="GO:0046872">
    <property type="term" value="F:metal ion binding"/>
    <property type="evidence" value="ECO:0007669"/>
    <property type="project" value="UniProtKB-KW"/>
</dbReference>